<comment type="caution">
    <text evidence="2">The sequence shown here is derived from an EMBL/GenBank/DDBJ whole genome shotgun (WGS) entry which is preliminary data.</text>
</comment>
<dbReference type="EMBL" id="JBHSQI010000003">
    <property type="protein sequence ID" value="MFC6153367.1"/>
    <property type="molecule type" value="Genomic_DNA"/>
</dbReference>
<evidence type="ECO:0000313" key="3">
    <source>
        <dbReference type="Proteomes" id="UP001596098"/>
    </source>
</evidence>
<feature type="domain" description="PspA-associated" evidence="1">
    <location>
        <begin position="1"/>
        <end position="92"/>
    </location>
</feature>
<evidence type="ECO:0000313" key="2">
    <source>
        <dbReference type="EMBL" id="MFC6153367.1"/>
    </source>
</evidence>
<organism evidence="2 3">
    <name type="scientific">Nocardioides yefusunii</name>
    <dbReference type="NCBI Taxonomy" id="2500546"/>
    <lineage>
        <taxon>Bacteria</taxon>
        <taxon>Bacillati</taxon>
        <taxon>Actinomycetota</taxon>
        <taxon>Actinomycetes</taxon>
        <taxon>Propionibacteriales</taxon>
        <taxon>Nocardioidaceae</taxon>
        <taxon>Nocardioides</taxon>
    </lineage>
</organism>
<proteinExistence type="predicted"/>
<dbReference type="RefSeq" id="WP_128221203.1">
    <property type="nucleotide sequence ID" value="NZ_CP034929.1"/>
</dbReference>
<dbReference type="InterPro" id="IPR054437">
    <property type="entry name" value="PspA-assoc_dom"/>
</dbReference>
<reference evidence="3" key="1">
    <citation type="journal article" date="2019" name="Int. J. Syst. Evol. Microbiol.">
        <title>The Global Catalogue of Microorganisms (GCM) 10K type strain sequencing project: providing services to taxonomists for standard genome sequencing and annotation.</title>
        <authorList>
            <consortium name="The Broad Institute Genomics Platform"/>
            <consortium name="The Broad Institute Genome Sequencing Center for Infectious Disease"/>
            <person name="Wu L."/>
            <person name="Ma J."/>
        </authorList>
    </citation>
    <scope>NUCLEOTIDE SEQUENCE [LARGE SCALE GENOMIC DNA]</scope>
    <source>
        <strain evidence="3">DFY28</strain>
    </source>
</reference>
<evidence type="ECO:0000259" key="1">
    <source>
        <dbReference type="Pfam" id="PF22743"/>
    </source>
</evidence>
<gene>
    <name evidence="2" type="ORF">ACFPWU_06765</name>
</gene>
<dbReference type="Proteomes" id="UP001596098">
    <property type="component" value="Unassembled WGS sequence"/>
</dbReference>
<accession>A0ABW1QV32</accession>
<dbReference type="Pfam" id="PF22743">
    <property type="entry name" value="PspAA"/>
    <property type="match status" value="1"/>
</dbReference>
<keyword evidence="3" id="KW-1185">Reference proteome</keyword>
<protein>
    <recommendedName>
        <fullName evidence="1">PspA-associated domain-containing protein</fullName>
    </recommendedName>
</protein>
<sequence>MIIRILGEGQYDVADSALDELNALDAVVEAAVHAGDEAAFAPALEALVDGVRRLGSQHEVDSLDAYDLILPMADASLDEVRELLADDGLIPG</sequence>
<name>A0ABW1QV32_9ACTN</name>